<evidence type="ECO:0000256" key="1">
    <source>
        <dbReference type="SAM" id="MobiDB-lite"/>
    </source>
</evidence>
<accession>A0ABV7SKD7</accession>
<dbReference type="RefSeq" id="WP_310775419.1">
    <property type="nucleotide sequence ID" value="NZ_JBHRWR010000017.1"/>
</dbReference>
<reference evidence="3" key="1">
    <citation type="journal article" date="2019" name="Int. J. Syst. Evol. Microbiol.">
        <title>The Global Catalogue of Microorganisms (GCM) 10K type strain sequencing project: providing services to taxonomists for standard genome sequencing and annotation.</title>
        <authorList>
            <consortium name="The Broad Institute Genomics Platform"/>
            <consortium name="The Broad Institute Genome Sequencing Center for Infectious Disease"/>
            <person name="Wu L."/>
            <person name="Ma J."/>
        </authorList>
    </citation>
    <scope>NUCLEOTIDE SEQUENCE [LARGE SCALE GENOMIC DNA]</scope>
    <source>
        <strain evidence="3">CGMCC 4.7035</strain>
    </source>
</reference>
<comment type="caution">
    <text evidence="2">The sequence shown here is derived from an EMBL/GenBank/DDBJ whole genome shotgun (WGS) entry which is preliminary data.</text>
</comment>
<dbReference type="Proteomes" id="UP001595701">
    <property type="component" value="Unassembled WGS sequence"/>
</dbReference>
<dbReference type="EMBL" id="JBHRWR010000017">
    <property type="protein sequence ID" value="MFC3576162.1"/>
    <property type="molecule type" value="Genomic_DNA"/>
</dbReference>
<name>A0ABV7SKD7_9ACTN</name>
<feature type="compositionally biased region" description="Basic and acidic residues" evidence="1">
    <location>
        <begin position="12"/>
        <end position="27"/>
    </location>
</feature>
<evidence type="ECO:0000313" key="2">
    <source>
        <dbReference type="EMBL" id="MFC3576162.1"/>
    </source>
</evidence>
<protein>
    <submittedName>
        <fullName evidence="2">Uncharacterized protein</fullName>
    </submittedName>
</protein>
<organism evidence="2 3">
    <name type="scientific">Streptomyces yaanensis</name>
    <dbReference type="NCBI Taxonomy" id="1142239"/>
    <lineage>
        <taxon>Bacteria</taxon>
        <taxon>Bacillati</taxon>
        <taxon>Actinomycetota</taxon>
        <taxon>Actinomycetes</taxon>
        <taxon>Kitasatosporales</taxon>
        <taxon>Streptomycetaceae</taxon>
        <taxon>Streptomyces</taxon>
    </lineage>
</organism>
<gene>
    <name evidence="2" type="ORF">ACFOZ0_23325</name>
</gene>
<sequence length="46" mass="4923">MKLGRALATGVAEERPEVHEEVVDRQDAGVVEEPAVSAPEEVPVAR</sequence>
<feature type="region of interest" description="Disordered" evidence="1">
    <location>
        <begin position="1"/>
        <end position="46"/>
    </location>
</feature>
<feature type="compositionally biased region" description="Low complexity" evidence="1">
    <location>
        <begin position="31"/>
        <end position="46"/>
    </location>
</feature>
<evidence type="ECO:0000313" key="3">
    <source>
        <dbReference type="Proteomes" id="UP001595701"/>
    </source>
</evidence>
<keyword evidence="3" id="KW-1185">Reference proteome</keyword>
<proteinExistence type="predicted"/>